<name>A0ABW2CFI7_9ACTN</name>
<feature type="region of interest" description="Disordered" evidence="1">
    <location>
        <begin position="266"/>
        <end position="299"/>
    </location>
</feature>
<evidence type="ECO:0000313" key="4">
    <source>
        <dbReference type="Proteomes" id="UP001596380"/>
    </source>
</evidence>
<sequence>MAFRTTGKQFIAALGVGAALVTAPPAALAADDPTPNPPTPTPPKPVLRLGLSLSSTTASPGEWLTARISVRTDQTPAADARLLLSTGRLKVTPSTTELKEVSAKERTLSAVVTIPKNVSPGSDTLLAELSAPGATGATARATITVKAPPTKSPTPTPSHSTTPPSSTTPTPGSTPSGGSVPSVPQTTPPGVLPSAQSPQVAPSQVALPPIASPQIAPTSSPVGQTSLRSSTTSTEDRDLVSVTAGWLAALFTAQWLLLTRARLGRRRRNGTRPGKTGTGPRKMRLALLPSRTPNTPAAK</sequence>
<comment type="caution">
    <text evidence="3">The sequence shown here is derived from an EMBL/GenBank/DDBJ whole genome shotgun (WGS) entry which is preliminary data.</text>
</comment>
<keyword evidence="2" id="KW-0732">Signal</keyword>
<keyword evidence="4" id="KW-1185">Reference proteome</keyword>
<evidence type="ECO:0000256" key="2">
    <source>
        <dbReference type="SAM" id="SignalP"/>
    </source>
</evidence>
<feature type="chain" id="PRO_5045535916" evidence="2">
    <location>
        <begin position="30"/>
        <end position="299"/>
    </location>
</feature>
<feature type="signal peptide" evidence="2">
    <location>
        <begin position="1"/>
        <end position="29"/>
    </location>
</feature>
<evidence type="ECO:0000256" key="1">
    <source>
        <dbReference type="SAM" id="MobiDB-lite"/>
    </source>
</evidence>
<evidence type="ECO:0000313" key="3">
    <source>
        <dbReference type="EMBL" id="MFC6880578.1"/>
    </source>
</evidence>
<feature type="compositionally biased region" description="Polar residues" evidence="1">
    <location>
        <begin position="215"/>
        <end position="233"/>
    </location>
</feature>
<dbReference type="EMBL" id="JBHSXS010000005">
    <property type="protein sequence ID" value="MFC6880578.1"/>
    <property type="molecule type" value="Genomic_DNA"/>
</dbReference>
<feature type="region of interest" description="Disordered" evidence="1">
    <location>
        <begin position="145"/>
        <end position="237"/>
    </location>
</feature>
<proteinExistence type="predicted"/>
<organism evidence="3 4">
    <name type="scientific">Actinomadura yumaensis</name>
    <dbReference type="NCBI Taxonomy" id="111807"/>
    <lineage>
        <taxon>Bacteria</taxon>
        <taxon>Bacillati</taxon>
        <taxon>Actinomycetota</taxon>
        <taxon>Actinomycetes</taxon>
        <taxon>Streptosporangiales</taxon>
        <taxon>Thermomonosporaceae</taxon>
        <taxon>Actinomadura</taxon>
    </lineage>
</organism>
<dbReference type="RefSeq" id="WP_160820832.1">
    <property type="nucleotide sequence ID" value="NZ_JBHSXE010000001.1"/>
</dbReference>
<reference evidence="4" key="1">
    <citation type="journal article" date="2019" name="Int. J. Syst. Evol. Microbiol.">
        <title>The Global Catalogue of Microorganisms (GCM) 10K type strain sequencing project: providing services to taxonomists for standard genome sequencing and annotation.</title>
        <authorList>
            <consortium name="The Broad Institute Genomics Platform"/>
            <consortium name="The Broad Institute Genome Sequencing Center for Infectious Disease"/>
            <person name="Wu L."/>
            <person name="Ma J."/>
        </authorList>
    </citation>
    <scope>NUCLEOTIDE SEQUENCE [LARGE SCALE GENOMIC DNA]</scope>
    <source>
        <strain evidence="4">JCM 3369</strain>
    </source>
</reference>
<feature type="compositionally biased region" description="Low complexity" evidence="1">
    <location>
        <begin position="271"/>
        <end position="280"/>
    </location>
</feature>
<gene>
    <name evidence="3" type="ORF">ACFQKB_12480</name>
</gene>
<dbReference type="Proteomes" id="UP001596380">
    <property type="component" value="Unassembled WGS sequence"/>
</dbReference>
<feature type="compositionally biased region" description="Low complexity" evidence="1">
    <location>
        <begin position="157"/>
        <end position="184"/>
    </location>
</feature>
<dbReference type="PRINTS" id="PR01217">
    <property type="entry name" value="PRICHEXTENSN"/>
</dbReference>
<accession>A0ABW2CFI7</accession>
<protein>
    <submittedName>
        <fullName evidence="3">Uncharacterized protein</fullName>
    </submittedName>
</protein>